<dbReference type="RefSeq" id="WP_147041575.1">
    <property type="nucleotide sequence ID" value="NZ_BAABIR010000001.1"/>
</dbReference>
<dbReference type="OrthoDB" id="9798754at2"/>
<dbReference type="GO" id="GO:0004519">
    <property type="term" value="F:endonuclease activity"/>
    <property type="evidence" value="ECO:0007669"/>
    <property type="project" value="UniProtKB-KW"/>
</dbReference>
<sequence>MARARALRRAMSPPEAALWQILRARPGGLKFRRQHPAGPYVLDFYCPAARLAIEIDGIAHEMGANPERDERRDAWLQAQGYRVLRIVAGEVRDNAEGVLRHILNSCAA</sequence>
<dbReference type="InterPro" id="IPR007569">
    <property type="entry name" value="DUF559"/>
</dbReference>
<dbReference type="CDD" id="cd01038">
    <property type="entry name" value="Endonuclease_DUF559"/>
    <property type="match status" value="1"/>
</dbReference>
<gene>
    <name evidence="2" type="ORF">FRZ32_00100</name>
</gene>
<dbReference type="Gene3D" id="3.40.960.10">
    <property type="entry name" value="VSR Endonuclease"/>
    <property type="match status" value="1"/>
</dbReference>
<dbReference type="AlphaFoldDB" id="A0A5C6TN82"/>
<keyword evidence="2" id="KW-0378">Hydrolase</keyword>
<comment type="caution">
    <text evidence="2">The sequence shown here is derived from an EMBL/GenBank/DDBJ whole genome shotgun (WGS) entry which is preliminary data.</text>
</comment>
<dbReference type="SUPFAM" id="SSF52980">
    <property type="entry name" value="Restriction endonuclease-like"/>
    <property type="match status" value="1"/>
</dbReference>
<evidence type="ECO:0000259" key="1">
    <source>
        <dbReference type="Pfam" id="PF04480"/>
    </source>
</evidence>
<dbReference type="PANTHER" id="PTHR38590">
    <property type="entry name" value="BLL0828 PROTEIN"/>
    <property type="match status" value="1"/>
</dbReference>
<keyword evidence="2" id="KW-0255">Endonuclease</keyword>
<feature type="domain" description="DUF559" evidence="1">
    <location>
        <begin position="2"/>
        <end position="106"/>
    </location>
</feature>
<evidence type="ECO:0000313" key="2">
    <source>
        <dbReference type="EMBL" id="TXC62187.1"/>
    </source>
</evidence>
<dbReference type="Proteomes" id="UP000321249">
    <property type="component" value="Unassembled WGS sequence"/>
</dbReference>
<dbReference type="InterPro" id="IPR047216">
    <property type="entry name" value="Endonuclease_DUF559_bact"/>
</dbReference>
<reference evidence="2 3" key="1">
    <citation type="journal article" date="2015" name="J. Microbiol.">
        <title>Sphingosinicella ginsenosidimutans sp. nov., with ginsenoside converting activity.</title>
        <authorList>
            <person name="Kim J.K."/>
            <person name="Kang M.S."/>
            <person name="Park S.C."/>
            <person name="Kim K.M."/>
            <person name="Choi K."/>
            <person name="Yoon M.H."/>
            <person name="Im W.T."/>
        </authorList>
    </citation>
    <scope>NUCLEOTIDE SEQUENCE [LARGE SCALE GENOMIC DNA]</scope>
    <source>
        <strain evidence="2 3">BS-11</strain>
    </source>
</reference>
<proteinExistence type="predicted"/>
<dbReference type="EMBL" id="VOQQ01000001">
    <property type="protein sequence ID" value="TXC62187.1"/>
    <property type="molecule type" value="Genomic_DNA"/>
</dbReference>
<dbReference type="Pfam" id="PF04480">
    <property type="entry name" value="DUF559"/>
    <property type="match status" value="1"/>
</dbReference>
<name>A0A5C6TN82_9SPHN</name>
<organism evidence="2 3">
    <name type="scientific">Allosphingosinicella ginsenosidimutans</name>
    <dbReference type="NCBI Taxonomy" id="1176539"/>
    <lineage>
        <taxon>Bacteria</taxon>
        <taxon>Pseudomonadati</taxon>
        <taxon>Pseudomonadota</taxon>
        <taxon>Alphaproteobacteria</taxon>
        <taxon>Sphingomonadales</taxon>
        <taxon>Sphingomonadaceae</taxon>
        <taxon>Allosphingosinicella</taxon>
    </lineage>
</organism>
<dbReference type="PANTHER" id="PTHR38590:SF1">
    <property type="entry name" value="BLL0828 PROTEIN"/>
    <property type="match status" value="1"/>
</dbReference>
<protein>
    <submittedName>
        <fullName evidence="2">Endonuclease domain-containing protein</fullName>
    </submittedName>
</protein>
<accession>A0A5C6TN82</accession>
<dbReference type="InterPro" id="IPR011335">
    <property type="entry name" value="Restrct_endonuc-II-like"/>
</dbReference>
<keyword evidence="3" id="KW-1185">Reference proteome</keyword>
<keyword evidence="2" id="KW-0540">Nuclease</keyword>
<evidence type="ECO:0000313" key="3">
    <source>
        <dbReference type="Proteomes" id="UP000321249"/>
    </source>
</evidence>